<evidence type="ECO:0000313" key="1">
    <source>
        <dbReference type="EMBL" id="KAH0564199.1"/>
    </source>
</evidence>
<dbReference type="Proteomes" id="UP000826195">
    <property type="component" value="Unassembled WGS sequence"/>
</dbReference>
<sequence>MSFYMIVKGVYAGQEKKYLCHFIDELDLELRESFHEKFKITLRTNEILENNLRLYQIPMCKVLNFFGKNGYRVVSSTYTKEYVNKNESQPGIIWTLEKRI</sequence>
<proteinExistence type="predicted"/>
<dbReference type="AlphaFoldDB" id="A0AAV7J458"/>
<dbReference type="EMBL" id="JAHXZJ010000002">
    <property type="protein sequence ID" value="KAH0564199.1"/>
    <property type="molecule type" value="Genomic_DNA"/>
</dbReference>
<organism evidence="1 2">
    <name type="scientific">Cotesia glomerata</name>
    <name type="common">Lepidopteran parasitic wasp</name>
    <name type="synonym">Apanteles glomeratus</name>
    <dbReference type="NCBI Taxonomy" id="32391"/>
    <lineage>
        <taxon>Eukaryota</taxon>
        <taxon>Metazoa</taxon>
        <taxon>Ecdysozoa</taxon>
        <taxon>Arthropoda</taxon>
        <taxon>Hexapoda</taxon>
        <taxon>Insecta</taxon>
        <taxon>Pterygota</taxon>
        <taxon>Neoptera</taxon>
        <taxon>Endopterygota</taxon>
        <taxon>Hymenoptera</taxon>
        <taxon>Apocrita</taxon>
        <taxon>Ichneumonoidea</taxon>
        <taxon>Braconidae</taxon>
        <taxon>Microgastrinae</taxon>
        <taxon>Cotesia</taxon>
    </lineage>
</organism>
<comment type="caution">
    <text evidence="1">The sequence shown here is derived from an EMBL/GenBank/DDBJ whole genome shotgun (WGS) entry which is preliminary data.</text>
</comment>
<gene>
    <name evidence="1" type="ORF">KQX54_010143</name>
</gene>
<name>A0AAV7J458_COTGL</name>
<accession>A0AAV7J458</accession>
<keyword evidence="2" id="KW-1185">Reference proteome</keyword>
<evidence type="ECO:0000313" key="2">
    <source>
        <dbReference type="Proteomes" id="UP000826195"/>
    </source>
</evidence>
<protein>
    <submittedName>
        <fullName evidence="1">Uncharacterized protein</fullName>
    </submittedName>
</protein>
<reference evidence="1 2" key="1">
    <citation type="journal article" date="2021" name="J. Hered.">
        <title>A chromosome-level genome assembly of the parasitoid wasp, Cotesia glomerata (Hymenoptera: Braconidae).</title>
        <authorList>
            <person name="Pinto B.J."/>
            <person name="Weis J.J."/>
            <person name="Gamble T."/>
            <person name="Ode P.J."/>
            <person name="Paul R."/>
            <person name="Zaspel J.M."/>
        </authorList>
    </citation>
    <scope>NUCLEOTIDE SEQUENCE [LARGE SCALE GENOMIC DNA]</scope>
    <source>
        <strain evidence="1">CgM1</strain>
    </source>
</reference>